<protein>
    <recommendedName>
        <fullName evidence="6">Gingipain domain-containing protein</fullName>
    </recommendedName>
</protein>
<dbReference type="CDD" id="cd02258">
    <property type="entry name" value="Peptidase_C25_N"/>
    <property type="match status" value="1"/>
</dbReference>
<dbReference type="Pfam" id="PF01364">
    <property type="entry name" value="Peptidase_C25"/>
    <property type="match status" value="1"/>
</dbReference>
<feature type="domain" description="Gingipain" evidence="2">
    <location>
        <begin position="403"/>
        <end position="760"/>
    </location>
</feature>
<evidence type="ECO:0008006" key="6">
    <source>
        <dbReference type="Google" id="ProtNLM"/>
    </source>
</evidence>
<accession>A0A923NC01</accession>
<dbReference type="RefSeq" id="WP_187068634.1">
    <property type="nucleotide sequence ID" value="NZ_JACRVF010000005.1"/>
</dbReference>
<dbReference type="Proteomes" id="UP000603640">
    <property type="component" value="Unassembled WGS sequence"/>
</dbReference>
<organism evidence="4 5">
    <name type="scientific">Pontibacter cellulosilyticus</name>
    <dbReference type="NCBI Taxonomy" id="1720253"/>
    <lineage>
        <taxon>Bacteria</taxon>
        <taxon>Pseudomonadati</taxon>
        <taxon>Bacteroidota</taxon>
        <taxon>Cytophagia</taxon>
        <taxon>Cytophagales</taxon>
        <taxon>Hymenobacteraceae</taxon>
        <taxon>Pontibacter</taxon>
    </lineage>
</organism>
<feature type="domain" description="ILEI/PANDER" evidence="3">
    <location>
        <begin position="1108"/>
        <end position="1172"/>
    </location>
</feature>
<dbReference type="InterPro" id="IPR039477">
    <property type="entry name" value="ILEI/PANDER_dom"/>
</dbReference>
<dbReference type="GO" id="GO:0006508">
    <property type="term" value="P:proteolysis"/>
    <property type="evidence" value="ECO:0007669"/>
    <property type="project" value="InterPro"/>
</dbReference>
<dbReference type="Pfam" id="PF15711">
    <property type="entry name" value="ILEI"/>
    <property type="match status" value="1"/>
</dbReference>
<comment type="caution">
    <text evidence="4">The sequence shown here is derived from an EMBL/GenBank/DDBJ whole genome shotgun (WGS) entry which is preliminary data.</text>
</comment>
<evidence type="ECO:0000313" key="5">
    <source>
        <dbReference type="Proteomes" id="UP000603640"/>
    </source>
</evidence>
<feature type="signal peptide" evidence="1">
    <location>
        <begin position="1"/>
        <end position="27"/>
    </location>
</feature>
<dbReference type="InterPro" id="IPR013783">
    <property type="entry name" value="Ig-like_fold"/>
</dbReference>
<evidence type="ECO:0000256" key="1">
    <source>
        <dbReference type="SAM" id="SignalP"/>
    </source>
</evidence>
<proteinExistence type="predicted"/>
<evidence type="ECO:0000259" key="3">
    <source>
        <dbReference type="Pfam" id="PF15711"/>
    </source>
</evidence>
<reference evidence="4" key="1">
    <citation type="submission" date="2020-08" db="EMBL/GenBank/DDBJ databases">
        <title>Pontibacter sp. SD6 16S ribosomal RNA gene Genome sequencing and assembly.</title>
        <authorList>
            <person name="Kang M."/>
        </authorList>
    </citation>
    <scope>NUCLEOTIDE SEQUENCE</scope>
    <source>
        <strain evidence="4">SD6</strain>
    </source>
</reference>
<dbReference type="EMBL" id="JACRVF010000005">
    <property type="protein sequence ID" value="MBC5994622.1"/>
    <property type="molecule type" value="Genomic_DNA"/>
</dbReference>
<name>A0A923NC01_9BACT</name>
<dbReference type="Gene3D" id="2.60.40.10">
    <property type="entry name" value="Immunoglobulins"/>
    <property type="match status" value="1"/>
</dbReference>
<dbReference type="InterPro" id="IPR001769">
    <property type="entry name" value="Gingipain"/>
</dbReference>
<dbReference type="GO" id="GO:0008234">
    <property type="term" value="F:cysteine-type peptidase activity"/>
    <property type="evidence" value="ECO:0007669"/>
    <property type="project" value="InterPro"/>
</dbReference>
<gene>
    <name evidence="4" type="ORF">H8S84_17385</name>
</gene>
<dbReference type="SUPFAM" id="SSF52129">
    <property type="entry name" value="Caspase-like"/>
    <property type="match status" value="1"/>
</dbReference>
<sequence>MYKLFMHKRFILVFILSVLGFVIPAHAQHTFGNEWIKHEQTYYKIKVVQTGLYRLDYTYLSNLGLAGADPRNIQLFRRGKEIPIYVAGEGDGNLGQQDYVEFFGERNDGALDRELYKDPAHQVHQLHSFYTDTASYFLTVAPAAGKRVREINPSAAGKTSETYHLQKSVYVSLDRFNPGKFYGANKMPWIDEGEGWFSHYSISPRNYSISNVNNVETTGPKPVVEYATVGAYQEYHNLSVSVVSGIPRTLNSFSYDWFSFARDVKTLEFSDINSQGEVTLQVVPVPTATRANAVSFAYGKLTYPQKLVFSGNSKFLYTDSTRTQNPYFEFSNMPSTVVAYDISDMGNIARVDGRVVGAGKGFVIETGAKSHKVFLADTSTPLVPVGKPDRINFRRIDPSTANYIIVSNKRLVNALSAPKKYAAYRASAAGGSFDTLLVYVDDIVNQYHYGEYSPSAIKKFTSHLTSAPGPKHLLLLGKGIEYNRINHRNPSQFLLDLVPTGGTPASDAFFAMDYRNNNFRLSIPVGRIAATSANDIINYLNKVKEYEEATVGADWRKNILQLGGGKTIGEINQIATYLRSYAAIAEGPLLGAKVTEKYRQNVSEVVEVVNVSEELNKGLSLITFFGHSSPGTTDLDIGYASVAVNNYKNKGKYPIMLMNGCNVGDSYIPNYVSFGEDWLNTPDKGAVALIAHVGAGYANFLDLYTSYFYSAAFREEQFYGATLGQVQQETVKRVAQTTSSNIAIAMVAEMALQGDPALKVYNPAKPDYLFKNNSFAVISDNGETVTATSNEFTATVNVQNLGKAITDSVVVTIKRTLPDNTTVIYNPIKIGPVLREQKVQLKLGNKGMAALGMNSFEIKLDGNDEIEELNETNNTATFQHYFPASGLVALSPSNYGIVGTANVKLVVQATQLATNTKGYYFELDTTQAFNSTLKKSYTTDYALMPSWDVVLPKGASDTDSTVYYWRARFKTYEVGEDTVWANSSFRYIQNAGNGWSQSHYGQFEKALTDKVANEGNQNIKWNFKRTKTEVAIKTVGGDFRYTNPPYGLFFTGEMLFHAACGNPGASPTPRIFAIVIDGKTLQMVEGMGKYYCASFPYLYEFGDMNVDANREKLVDFMNTVPQGHYVVAMTVNSVPFDSFTPAQKAAFGSIGSSLINNLRNGYPFGIVGQKGSAPGAANERTGIADDSTPITSQEVIMNDILYSNQPEGTITSTVVGPALKWKSLHHNIERYKAGNDSYKLSVIGVSIAGDEKVLVEDVNSKNFDLSSIDASEYPSLKLKAQLKDLEDRSAPQLKEWFVFHDAAPEGVIRPDLVKVSEAILTEQAQKGSILVPMAFQNLTSTAFQDSVTVEVSLTGEKSDPIVKRFKIKPVGPNETVNFQFAMSTLQLEGEYKLNMFVNPRILPEQQYFNNVYEVKFKAKTKLHPILDVAFDGMHIMDGELVAPSPLISITVKDENRFVHLKDPSTMSVVMIDPDGNEQEVDLMANLNEVRYFPADEKNDFKLEYKPEKLINGRHTMEVRARDAAGKASGISPYRISFEVVNESKITNFYPFPNPFSTKTNFIFTLTGNQVPEHIKIQIMTVTGKVVKEITKEEIGPIRIGNNKTEYAWDGTDTFGDKLANGVYLYRVVMTQVDEGMRHMYKTGDKSFKNGYGKIYILR</sequence>
<keyword evidence="5" id="KW-1185">Reference proteome</keyword>
<dbReference type="Gene3D" id="2.60.40.4070">
    <property type="match status" value="1"/>
</dbReference>
<evidence type="ECO:0000259" key="2">
    <source>
        <dbReference type="Pfam" id="PF01364"/>
    </source>
</evidence>
<evidence type="ECO:0000313" key="4">
    <source>
        <dbReference type="EMBL" id="MBC5994622.1"/>
    </source>
</evidence>
<feature type="chain" id="PRO_5037435872" description="Gingipain domain-containing protein" evidence="1">
    <location>
        <begin position="28"/>
        <end position="1658"/>
    </location>
</feature>
<keyword evidence="1" id="KW-0732">Signal</keyword>
<dbReference type="Gene3D" id="3.40.50.1460">
    <property type="match status" value="1"/>
</dbReference>
<dbReference type="InterPro" id="IPR029030">
    <property type="entry name" value="Caspase-like_dom_sf"/>
</dbReference>